<protein>
    <recommendedName>
        <fullName evidence="2">TPR repeat domain-containing protein</fullName>
    </recommendedName>
</protein>
<accession>A0A1X2F8B1</accession>
<feature type="region of interest" description="Disordered" evidence="1">
    <location>
        <begin position="163"/>
        <end position="189"/>
    </location>
</feature>
<name>A0A1X2F8B1_9MYCO</name>
<evidence type="ECO:0000313" key="4">
    <source>
        <dbReference type="Proteomes" id="UP000193964"/>
    </source>
</evidence>
<proteinExistence type="predicted"/>
<dbReference type="RefSeq" id="WP_085145042.1">
    <property type="nucleotide sequence ID" value="NZ_JACKUA010000026.1"/>
</dbReference>
<gene>
    <name evidence="3" type="ORF">AWC31_25790</name>
</gene>
<dbReference type="EMBL" id="LQQA01000015">
    <property type="protein sequence ID" value="ORX14598.1"/>
    <property type="molecule type" value="Genomic_DNA"/>
</dbReference>
<sequence>MTVSLSDVQQWDPEQIDEVSDALAHRARTSGQTAETLRNLQVFEKWDGDAGEAAKQAIEKSATKLEVSAKDAFLVSMGAQKAAEDARTVKNDLKSILDDAAASPAVQIDMATNTVTPPDTTGWEEEEVNALADKIADLENRIVAVLAAAEETDGDLARVLTAATGGDPELPGEQGAEDAQSMQDGQLTPEESARLEENTTLTPEQLDALARGNLVLPASQLEYLNQLSRSLDGKSTEEIRQLMDNLGVDGDRLQDALQLVSNEHVSAAGADASLKPGDAGYVPLKGSFDALPEAMRRDLTKYPLQWENSPLGAYPKARPELLDLASIVERGNPALQQGSSLDQAMLKQSEIMLNETTKLPSQDLVPFAKGQVDPALQAMLSAAGRDQIALHEALLGADGHRPNDKMIENLFTRQWGDDGAAASGLLTGLAPVANPADLTDPTQVAQATRAGEIMHAVDYWAGDNAPKLLNIDGTDGQSLGQVNPELAKGLAEANVPYIDDMLGNKLDKTVGFDPLDDLMNPEMPVTRDLFAVMDTNKEAAGILNAQAYLNGIQYEDNFEKSIIDGGSIDVADLHSAGTMRGVIDTAANIADNDAIAYGNLQEVRAHESRGEWFDMAKKLGGQIPGVKELLDSIGKMPGDPMKDLFVGDLPKPDPAKGITVSTSEALQYSVATELLKNNVGNVSAFSEYNLVDPDTGQLKELNNRTIGDFRNAFLEYFTDIDPKVTLSMNEYQTAYGQAHPSADSHTGE</sequence>
<dbReference type="AlphaFoldDB" id="A0A1X2F8B1"/>
<dbReference type="OrthoDB" id="1187707at2"/>
<dbReference type="InterPro" id="IPR057037">
    <property type="entry name" value="TPR_rep_actino"/>
</dbReference>
<feature type="domain" description="TPR repeat" evidence="2">
    <location>
        <begin position="198"/>
        <end position="426"/>
    </location>
</feature>
<evidence type="ECO:0000313" key="3">
    <source>
        <dbReference type="EMBL" id="ORX14598.1"/>
    </source>
</evidence>
<evidence type="ECO:0000259" key="2">
    <source>
        <dbReference type="Pfam" id="PF23275"/>
    </source>
</evidence>
<dbReference type="Proteomes" id="UP000193964">
    <property type="component" value="Unassembled WGS sequence"/>
</dbReference>
<comment type="caution">
    <text evidence="3">The sequence shown here is derived from an EMBL/GenBank/DDBJ whole genome shotgun (WGS) entry which is preliminary data.</text>
</comment>
<evidence type="ECO:0000256" key="1">
    <source>
        <dbReference type="SAM" id="MobiDB-lite"/>
    </source>
</evidence>
<reference evidence="3 4" key="1">
    <citation type="submission" date="2016-01" db="EMBL/GenBank/DDBJ databases">
        <title>The new phylogeny of the genus Mycobacterium.</title>
        <authorList>
            <person name="Tarcisio F."/>
            <person name="Conor M."/>
            <person name="Antonella G."/>
            <person name="Elisabetta G."/>
            <person name="Giulia F.S."/>
            <person name="Sara T."/>
            <person name="Anna F."/>
            <person name="Clotilde B."/>
            <person name="Roberto B."/>
            <person name="Veronica D.S."/>
            <person name="Fabio R."/>
            <person name="Monica P."/>
            <person name="Olivier J."/>
            <person name="Enrico T."/>
            <person name="Nicola S."/>
        </authorList>
    </citation>
    <scope>NUCLEOTIDE SEQUENCE [LARGE SCALE GENOMIC DNA]</scope>
    <source>
        <strain evidence="3 4">ATCC 700010</strain>
    </source>
</reference>
<organism evidence="3 4">
    <name type="scientific">Mycolicibacterium wolinskyi</name>
    <dbReference type="NCBI Taxonomy" id="59750"/>
    <lineage>
        <taxon>Bacteria</taxon>
        <taxon>Bacillati</taxon>
        <taxon>Actinomycetota</taxon>
        <taxon>Actinomycetes</taxon>
        <taxon>Mycobacteriales</taxon>
        <taxon>Mycobacteriaceae</taxon>
        <taxon>Mycolicibacterium</taxon>
    </lineage>
</organism>
<dbReference type="Pfam" id="PF23275">
    <property type="entry name" value="TPR_23"/>
    <property type="match status" value="1"/>
</dbReference>